<name>A0A6P2BYW9_9ACTN</name>
<dbReference type="InterPro" id="IPR013096">
    <property type="entry name" value="Cupin_2"/>
</dbReference>
<feature type="domain" description="Cupin type-2" evidence="1">
    <location>
        <begin position="39"/>
        <end position="109"/>
    </location>
</feature>
<comment type="caution">
    <text evidence="2">The sequence shown here is derived from an EMBL/GenBank/DDBJ whole genome shotgun (WGS) entry which is preliminary data.</text>
</comment>
<evidence type="ECO:0000313" key="2">
    <source>
        <dbReference type="EMBL" id="TVZ04339.1"/>
    </source>
</evidence>
<protein>
    <submittedName>
        <fullName evidence="2">Cupin domain-containing protein</fullName>
    </submittedName>
</protein>
<reference evidence="2 3" key="1">
    <citation type="submission" date="2018-11" db="EMBL/GenBank/DDBJ databases">
        <title>Trebonia kvetii gen.nov., sp.nov., a novel acidophilic actinobacterium, and proposal of the new actinobacterial family Treboniaceae fam. nov.</title>
        <authorList>
            <person name="Rapoport D."/>
            <person name="Sagova-Mareckova M."/>
            <person name="Sedlacek I."/>
            <person name="Provaznik J."/>
            <person name="Kralova S."/>
            <person name="Pavlinic D."/>
            <person name="Benes V."/>
            <person name="Kopecky J."/>
        </authorList>
    </citation>
    <scope>NUCLEOTIDE SEQUENCE [LARGE SCALE GENOMIC DNA]</scope>
    <source>
        <strain evidence="2 3">15Tr583</strain>
    </source>
</reference>
<dbReference type="SUPFAM" id="SSF51182">
    <property type="entry name" value="RmlC-like cupins"/>
    <property type="match status" value="1"/>
</dbReference>
<proteinExistence type="predicted"/>
<evidence type="ECO:0000259" key="1">
    <source>
        <dbReference type="Pfam" id="PF07883"/>
    </source>
</evidence>
<dbReference type="OrthoDB" id="122936at2"/>
<accession>A0A6P2BYW9</accession>
<dbReference type="Pfam" id="PF07883">
    <property type="entry name" value="Cupin_2"/>
    <property type="match status" value="1"/>
</dbReference>
<evidence type="ECO:0000313" key="3">
    <source>
        <dbReference type="Proteomes" id="UP000460272"/>
    </source>
</evidence>
<sequence length="137" mass="14802">MTVIKVENVERLGRGGGVVTIPLITKQSAAEENLITTGISTYPVGTGAPYHSHNCDEHVTLLEGDAEVEIEGAGTVTLVPNDTTYVKAGIFHKFTNVSDTVPMKILWVYSSAYVTRTFYDTGETVEHLSPADAMVKD</sequence>
<dbReference type="EMBL" id="RPFW01000003">
    <property type="protein sequence ID" value="TVZ04339.1"/>
    <property type="molecule type" value="Genomic_DNA"/>
</dbReference>
<keyword evidence="3" id="KW-1185">Reference proteome</keyword>
<dbReference type="RefSeq" id="WP_145854208.1">
    <property type="nucleotide sequence ID" value="NZ_RPFW01000003.1"/>
</dbReference>
<dbReference type="AlphaFoldDB" id="A0A6P2BYW9"/>
<gene>
    <name evidence="2" type="ORF">EAS64_18365</name>
</gene>
<dbReference type="InterPro" id="IPR014710">
    <property type="entry name" value="RmlC-like_jellyroll"/>
</dbReference>
<dbReference type="Proteomes" id="UP000460272">
    <property type="component" value="Unassembled WGS sequence"/>
</dbReference>
<organism evidence="2 3">
    <name type="scientific">Trebonia kvetii</name>
    <dbReference type="NCBI Taxonomy" id="2480626"/>
    <lineage>
        <taxon>Bacteria</taxon>
        <taxon>Bacillati</taxon>
        <taxon>Actinomycetota</taxon>
        <taxon>Actinomycetes</taxon>
        <taxon>Streptosporangiales</taxon>
        <taxon>Treboniaceae</taxon>
        <taxon>Trebonia</taxon>
    </lineage>
</organism>
<dbReference type="InterPro" id="IPR011051">
    <property type="entry name" value="RmlC_Cupin_sf"/>
</dbReference>
<dbReference type="Gene3D" id="2.60.120.10">
    <property type="entry name" value="Jelly Rolls"/>
    <property type="match status" value="1"/>
</dbReference>